<accession>A0A816MLK8</accession>
<dbReference type="AlphaFoldDB" id="A0A816MLK8"/>
<protein>
    <recommendedName>
        <fullName evidence="3">Endonuclease/exonuclease/phosphatase domain-containing protein</fullName>
    </recommendedName>
</protein>
<dbReference type="SUPFAM" id="SSF56219">
    <property type="entry name" value="DNase I-like"/>
    <property type="match status" value="1"/>
</dbReference>
<evidence type="ECO:0000313" key="2">
    <source>
        <dbReference type="Proteomes" id="UP000663856"/>
    </source>
</evidence>
<reference evidence="1" key="1">
    <citation type="submission" date="2021-02" db="EMBL/GenBank/DDBJ databases">
        <authorList>
            <person name="Nowell W R."/>
        </authorList>
    </citation>
    <scope>NUCLEOTIDE SEQUENCE</scope>
</reference>
<evidence type="ECO:0000313" key="1">
    <source>
        <dbReference type="EMBL" id="CAF2007622.1"/>
    </source>
</evidence>
<proteinExistence type="predicted"/>
<name>A0A816MLK8_9BILA</name>
<sequence>MTLATWNIGLEEQLAFERTPSIIRMIHQKNSDILCLQDVWTGPQILRQIYQAVKDIYPHFEVVNDDIRDYISMDELPTHTYTLYTNSKCWACLFDRFITVNDPLGFNYCRAINLPELISSSPSIIPNLAEAPWDHSIGLIILVKEQYPLKKLAPSLYSKFFILPRGYIIVSYES</sequence>
<comment type="caution">
    <text evidence="1">The sequence shown here is derived from an EMBL/GenBank/DDBJ whole genome shotgun (WGS) entry which is preliminary data.</text>
</comment>
<dbReference type="Gene3D" id="3.60.10.10">
    <property type="entry name" value="Endonuclease/exonuclease/phosphatase"/>
    <property type="match status" value="1"/>
</dbReference>
<dbReference type="InterPro" id="IPR036691">
    <property type="entry name" value="Endo/exonu/phosph_ase_sf"/>
</dbReference>
<gene>
    <name evidence="1" type="ORF">WKI299_LOCUS5064</name>
</gene>
<dbReference type="EMBL" id="CAJNRF010001396">
    <property type="protein sequence ID" value="CAF2007622.1"/>
    <property type="molecule type" value="Genomic_DNA"/>
</dbReference>
<evidence type="ECO:0008006" key="3">
    <source>
        <dbReference type="Google" id="ProtNLM"/>
    </source>
</evidence>
<dbReference type="Proteomes" id="UP000663856">
    <property type="component" value="Unassembled WGS sequence"/>
</dbReference>
<organism evidence="1 2">
    <name type="scientific">Rotaria magnacalcarata</name>
    <dbReference type="NCBI Taxonomy" id="392030"/>
    <lineage>
        <taxon>Eukaryota</taxon>
        <taxon>Metazoa</taxon>
        <taxon>Spiralia</taxon>
        <taxon>Gnathifera</taxon>
        <taxon>Rotifera</taxon>
        <taxon>Eurotatoria</taxon>
        <taxon>Bdelloidea</taxon>
        <taxon>Philodinida</taxon>
        <taxon>Philodinidae</taxon>
        <taxon>Rotaria</taxon>
    </lineage>
</organism>